<proteinExistence type="inferred from homology"/>
<gene>
    <name evidence="6" type="ORF">MNBD_ACTINO01-322</name>
</gene>
<evidence type="ECO:0000313" key="6">
    <source>
        <dbReference type="EMBL" id="VAW02767.1"/>
    </source>
</evidence>
<dbReference type="InterPro" id="IPR019814">
    <property type="entry name" value="Translation_initiation_fac_3_N"/>
</dbReference>
<evidence type="ECO:0000256" key="1">
    <source>
        <dbReference type="ARBA" id="ARBA00005439"/>
    </source>
</evidence>
<name>A0A3B0SP67_9ZZZZ</name>
<evidence type="ECO:0000259" key="5">
    <source>
        <dbReference type="Pfam" id="PF05198"/>
    </source>
</evidence>
<comment type="similarity">
    <text evidence="1">Belongs to the IF-3 family.</text>
</comment>
<dbReference type="NCBIfam" id="TIGR00168">
    <property type="entry name" value="infC"/>
    <property type="match status" value="1"/>
</dbReference>
<evidence type="ECO:0000256" key="2">
    <source>
        <dbReference type="ARBA" id="ARBA00022540"/>
    </source>
</evidence>
<feature type="domain" description="Translation initiation factor 3 C-terminal" evidence="4">
    <location>
        <begin position="78"/>
        <end position="161"/>
    </location>
</feature>
<sequence>MNERIRVKRVRLIAPDGGQIGEKDIDEARWLAAQLGLDLVEVAPDARPPVVRMMDYGKYKYDQSVKAREARKNQTRTVIKEVQFRPKIGASDYEVKRKRVVKFLRQGDKVKCTMRFRGREVAHPELGRNILQRLYEDVEDYAEIETMPRLEGRNMTMVLVPGKDIPAERETEADDE</sequence>
<dbReference type="GO" id="GO:0016020">
    <property type="term" value="C:membrane"/>
    <property type="evidence" value="ECO:0007669"/>
    <property type="project" value="TreeGrafter"/>
</dbReference>
<evidence type="ECO:0000259" key="4">
    <source>
        <dbReference type="Pfam" id="PF00707"/>
    </source>
</evidence>
<dbReference type="EMBL" id="UOEI01000340">
    <property type="protein sequence ID" value="VAW02767.1"/>
    <property type="molecule type" value="Genomic_DNA"/>
</dbReference>
<dbReference type="Pfam" id="PF00707">
    <property type="entry name" value="IF3_C"/>
    <property type="match status" value="1"/>
</dbReference>
<keyword evidence="3" id="KW-0648">Protein biosynthesis</keyword>
<protein>
    <submittedName>
        <fullName evidence="6">Translation initiation factor 3</fullName>
    </submittedName>
</protein>
<dbReference type="SUPFAM" id="SSF55200">
    <property type="entry name" value="Translation initiation factor IF3, C-terminal domain"/>
    <property type="match status" value="1"/>
</dbReference>
<dbReference type="InterPro" id="IPR036787">
    <property type="entry name" value="T_IF-3_N_sf"/>
</dbReference>
<organism evidence="6">
    <name type="scientific">hydrothermal vent metagenome</name>
    <dbReference type="NCBI Taxonomy" id="652676"/>
    <lineage>
        <taxon>unclassified sequences</taxon>
        <taxon>metagenomes</taxon>
        <taxon>ecological metagenomes</taxon>
    </lineage>
</organism>
<dbReference type="AlphaFoldDB" id="A0A3B0SP67"/>
<dbReference type="GO" id="GO:0032790">
    <property type="term" value="P:ribosome disassembly"/>
    <property type="evidence" value="ECO:0007669"/>
    <property type="project" value="TreeGrafter"/>
</dbReference>
<reference evidence="6" key="1">
    <citation type="submission" date="2018-06" db="EMBL/GenBank/DDBJ databases">
        <authorList>
            <person name="Zhirakovskaya E."/>
        </authorList>
    </citation>
    <scope>NUCLEOTIDE SEQUENCE</scope>
</reference>
<dbReference type="Gene3D" id="3.30.110.10">
    <property type="entry name" value="Translation initiation factor 3 (IF-3), C-terminal domain"/>
    <property type="match status" value="1"/>
</dbReference>
<dbReference type="GO" id="GO:0003743">
    <property type="term" value="F:translation initiation factor activity"/>
    <property type="evidence" value="ECO:0007669"/>
    <property type="project" value="UniProtKB-KW"/>
</dbReference>
<dbReference type="InterPro" id="IPR019815">
    <property type="entry name" value="Translation_initiation_fac_3_C"/>
</dbReference>
<dbReference type="GO" id="GO:0043022">
    <property type="term" value="F:ribosome binding"/>
    <property type="evidence" value="ECO:0007669"/>
    <property type="project" value="TreeGrafter"/>
</dbReference>
<dbReference type="HAMAP" id="MF_00080">
    <property type="entry name" value="IF_3"/>
    <property type="match status" value="1"/>
</dbReference>
<dbReference type="GO" id="GO:0005829">
    <property type="term" value="C:cytosol"/>
    <property type="evidence" value="ECO:0007669"/>
    <property type="project" value="TreeGrafter"/>
</dbReference>
<dbReference type="Pfam" id="PF05198">
    <property type="entry name" value="IF3_N"/>
    <property type="match status" value="1"/>
</dbReference>
<dbReference type="PANTHER" id="PTHR10938">
    <property type="entry name" value="TRANSLATION INITIATION FACTOR IF-3"/>
    <property type="match status" value="1"/>
</dbReference>
<dbReference type="InterPro" id="IPR036788">
    <property type="entry name" value="T_IF-3_C_sf"/>
</dbReference>
<keyword evidence="2 6" id="KW-0396">Initiation factor</keyword>
<dbReference type="Gene3D" id="3.10.20.80">
    <property type="entry name" value="Translation initiation factor 3 (IF-3), N-terminal domain"/>
    <property type="match status" value="1"/>
</dbReference>
<dbReference type="InterPro" id="IPR001288">
    <property type="entry name" value="Translation_initiation_fac_3"/>
</dbReference>
<feature type="domain" description="Translation initiation factor 3 N-terminal" evidence="5">
    <location>
        <begin position="1"/>
        <end position="70"/>
    </location>
</feature>
<evidence type="ECO:0000256" key="3">
    <source>
        <dbReference type="ARBA" id="ARBA00022917"/>
    </source>
</evidence>
<dbReference type="FunFam" id="3.30.110.10:FF:000001">
    <property type="entry name" value="Translation initiation factor IF-3"/>
    <property type="match status" value="1"/>
</dbReference>
<dbReference type="PANTHER" id="PTHR10938:SF0">
    <property type="entry name" value="TRANSLATION INITIATION FACTOR IF-3, MITOCHONDRIAL"/>
    <property type="match status" value="1"/>
</dbReference>
<dbReference type="SUPFAM" id="SSF54364">
    <property type="entry name" value="Translation initiation factor IF3, N-terminal domain"/>
    <property type="match status" value="1"/>
</dbReference>
<accession>A0A3B0SP67</accession>